<protein>
    <submittedName>
        <fullName evidence="3">Uncharacterized protein</fullName>
    </submittedName>
</protein>
<dbReference type="EMBL" id="BORW01000005">
    <property type="protein sequence ID" value="GIO66718.1"/>
    <property type="molecule type" value="Genomic_DNA"/>
</dbReference>
<evidence type="ECO:0000313" key="3">
    <source>
        <dbReference type="EMBL" id="GIO66718.1"/>
    </source>
</evidence>
<keyword evidence="4" id="KW-1185">Reference proteome</keyword>
<keyword evidence="2" id="KW-1133">Transmembrane helix</keyword>
<feature type="transmembrane region" description="Helical" evidence="2">
    <location>
        <begin position="222"/>
        <end position="239"/>
    </location>
</feature>
<organism evidence="3 4">
    <name type="scientific">Paenibacillus cookii</name>
    <dbReference type="NCBI Taxonomy" id="157839"/>
    <lineage>
        <taxon>Bacteria</taxon>
        <taxon>Bacillati</taxon>
        <taxon>Bacillota</taxon>
        <taxon>Bacilli</taxon>
        <taxon>Bacillales</taxon>
        <taxon>Paenibacillaceae</taxon>
        <taxon>Paenibacillus</taxon>
    </lineage>
</organism>
<sequence length="288" mass="32299">MPFAAWIHADDLTGTQSGIIFTGFAVIAFIWIYVRTARSFRKAASERLERLRQTLDPYCRAAGMLSGDADAAPDEAEHEPEPLHLLLQQCKAAPLVTTEMIEAIDAYARERDASRHAQLERLLDREIKKKIAEQASIIRSLDNPGWGTAFWKLVRPAVPFFLLACIVYWSLGLYGQFHDHRIPAFSWTGVELWMRYVSCLVAVVSFHFAVMTPRKDSPKYAYRMLALCITAAAAAHLAGLEAAPYILAVQILLFLCGFGLGPKRSRRDRPYAGSADLLEHGDPTRHNK</sequence>
<feature type="transmembrane region" description="Helical" evidence="2">
    <location>
        <begin position="12"/>
        <end position="34"/>
    </location>
</feature>
<evidence type="ECO:0000256" key="2">
    <source>
        <dbReference type="SAM" id="Phobius"/>
    </source>
</evidence>
<feature type="transmembrane region" description="Helical" evidence="2">
    <location>
        <begin position="192"/>
        <end position="210"/>
    </location>
</feature>
<proteinExistence type="predicted"/>
<comment type="caution">
    <text evidence="3">The sequence shown here is derived from an EMBL/GenBank/DDBJ whole genome shotgun (WGS) entry which is preliminary data.</text>
</comment>
<gene>
    <name evidence="3" type="ORF">J21TS3_15390</name>
</gene>
<evidence type="ECO:0000256" key="1">
    <source>
        <dbReference type="SAM" id="MobiDB-lite"/>
    </source>
</evidence>
<name>A0ABQ4LU94_9BACL</name>
<evidence type="ECO:0000313" key="4">
    <source>
        <dbReference type="Proteomes" id="UP000680638"/>
    </source>
</evidence>
<feature type="transmembrane region" description="Helical" evidence="2">
    <location>
        <begin position="245"/>
        <end position="261"/>
    </location>
</feature>
<feature type="transmembrane region" description="Helical" evidence="2">
    <location>
        <begin position="153"/>
        <end position="172"/>
    </location>
</feature>
<feature type="compositionally biased region" description="Basic and acidic residues" evidence="1">
    <location>
        <begin position="277"/>
        <end position="288"/>
    </location>
</feature>
<accession>A0ABQ4LU94</accession>
<keyword evidence="2" id="KW-0472">Membrane</keyword>
<reference evidence="3 4" key="1">
    <citation type="submission" date="2021-03" db="EMBL/GenBank/DDBJ databases">
        <title>Antimicrobial resistance genes in bacteria isolated from Japanese honey, and their potential for conferring macrolide and lincosamide resistance in the American foulbrood pathogen Paenibacillus larvae.</title>
        <authorList>
            <person name="Okamoto M."/>
            <person name="Kumagai M."/>
            <person name="Kanamori H."/>
            <person name="Takamatsu D."/>
        </authorList>
    </citation>
    <scope>NUCLEOTIDE SEQUENCE [LARGE SCALE GENOMIC DNA]</scope>
    <source>
        <strain evidence="3 4">J21TS3</strain>
    </source>
</reference>
<keyword evidence="2" id="KW-0812">Transmembrane</keyword>
<dbReference type="Proteomes" id="UP000680638">
    <property type="component" value="Unassembled WGS sequence"/>
</dbReference>
<dbReference type="RefSeq" id="WP_212948791.1">
    <property type="nucleotide sequence ID" value="NZ_BORW01000005.1"/>
</dbReference>
<feature type="region of interest" description="Disordered" evidence="1">
    <location>
        <begin position="266"/>
        <end position="288"/>
    </location>
</feature>